<dbReference type="Gene3D" id="3.40.309.10">
    <property type="entry name" value="Aldehyde Dehydrogenase, Chain A, domain 2"/>
    <property type="match status" value="1"/>
</dbReference>
<feature type="compositionally biased region" description="Basic residues" evidence="3">
    <location>
        <begin position="371"/>
        <end position="385"/>
    </location>
</feature>
<gene>
    <name evidence="5" type="ORF">Pflav_046550</name>
</gene>
<keyword evidence="2" id="KW-0560">Oxidoreductase</keyword>
<dbReference type="KEGG" id="pfla:Pflav_046550"/>
<feature type="compositionally biased region" description="Polar residues" evidence="3">
    <location>
        <begin position="393"/>
        <end position="411"/>
    </location>
</feature>
<reference evidence="5 6" key="2">
    <citation type="submission" date="2020-03" db="EMBL/GenBank/DDBJ databases">
        <authorList>
            <person name="Ichikawa N."/>
            <person name="Kimura A."/>
            <person name="Kitahashi Y."/>
            <person name="Uohara A."/>
        </authorList>
    </citation>
    <scope>NUCLEOTIDE SEQUENCE [LARGE SCALE GENOMIC DNA]</scope>
    <source>
        <strain evidence="5 6">NBRC 107702</strain>
    </source>
</reference>
<dbReference type="Proteomes" id="UP000502508">
    <property type="component" value="Chromosome"/>
</dbReference>
<protein>
    <recommendedName>
        <fullName evidence="4">Aldehyde dehydrogenase domain-containing protein</fullName>
    </recommendedName>
</protein>
<evidence type="ECO:0000256" key="3">
    <source>
        <dbReference type="SAM" id="MobiDB-lite"/>
    </source>
</evidence>
<feature type="compositionally biased region" description="Low complexity" evidence="3">
    <location>
        <begin position="412"/>
        <end position="432"/>
    </location>
</feature>
<feature type="region of interest" description="Disordered" evidence="3">
    <location>
        <begin position="1"/>
        <end position="24"/>
    </location>
</feature>
<proteinExistence type="inferred from homology"/>
<dbReference type="SUPFAM" id="SSF53720">
    <property type="entry name" value="ALDH-like"/>
    <property type="match status" value="1"/>
</dbReference>
<dbReference type="Gene3D" id="3.40.605.10">
    <property type="entry name" value="Aldehyde Dehydrogenase, Chain A, domain 1"/>
    <property type="match status" value="1"/>
</dbReference>
<evidence type="ECO:0000256" key="2">
    <source>
        <dbReference type="ARBA" id="ARBA00023002"/>
    </source>
</evidence>
<evidence type="ECO:0000259" key="4">
    <source>
        <dbReference type="Pfam" id="PF00171"/>
    </source>
</evidence>
<comment type="similarity">
    <text evidence="1">Belongs to the aldehyde dehydrogenase family.</text>
</comment>
<evidence type="ECO:0000313" key="6">
    <source>
        <dbReference type="Proteomes" id="UP000502508"/>
    </source>
</evidence>
<dbReference type="InterPro" id="IPR016161">
    <property type="entry name" value="Ald_DH/histidinol_DH"/>
</dbReference>
<dbReference type="PANTHER" id="PTHR42991:SF1">
    <property type="entry name" value="ALDEHYDE DEHYDROGENASE"/>
    <property type="match status" value="1"/>
</dbReference>
<dbReference type="PANTHER" id="PTHR42991">
    <property type="entry name" value="ALDEHYDE DEHYDROGENASE"/>
    <property type="match status" value="1"/>
</dbReference>
<dbReference type="FunFam" id="3.40.605.10:FF:000007">
    <property type="entry name" value="NAD/NADP-dependent betaine aldehyde dehydrogenase"/>
    <property type="match status" value="1"/>
</dbReference>
<dbReference type="AlphaFoldDB" id="A0A6F8XWN8"/>
<dbReference type="EMBL" id="AP022870">
    <property type="protein sequence ID" value="BCB78245.1"/>
    <property type="molecule type" value="Genomic_DNA"/>
</dbReference>
<organism evidence="5 6">
    <name type="scientific">Phytohabitans flavus</name>
    <dbReference type="NCBI Taxonomy" id="1076124"/>
    <lineage>
        <taxon>Bacteria</taxon>
        <taxon>Bacillati</taxon>
        <taxon>Actinomycetota</taxon>
        <taxon>Actinomycetes</taxon>
        <taxon>Micromonosporales</taxon>
        <taxon>Micromonosporaceae</taxon>
    </lineage>
</organism>
<dbReference type="GO" id="GO:0008911">
    <property type="term" value="F:lactaldehyde dehydrogenase (NAD+) activity"/>
    <property type="evidence" value="ECO:0007669"/>
    <property type="project" value="TreeGrafter"/>
</dbReference>
<feature type="domain" description="Aldehyde dehydrogenase" evidence="4">
    <location>
        <begin position="2"/>
        <end position="350"/>
    </location>
</feature>
<dbReference type="InterPro" id="IPR016163">
    <property type="entry name" value="Ald_DH_C"/>
</dbReference>
<reference evidence="5 6" key="1">
    <citation type="submission" date="2020-03" db="EMBL/GenBank/DDBJ databases">
        <title>Whole genome shotgun sequence of Phytohabitans flavus NBRC 107702.</title>
        <authorList>
            <person name="Komaki H."/>
            <person name="Tamura T."/>
        </authorList>
    </citation>
    <scope>NUCLEOTIDE SEQUENCE [LARGE SCALE GENOMIC DNA]</scope>
    <source>
        <strain evidence="5 6">NBRC 107702</strain>
    </source>
</reference>
<sequence>MIQIRSPYSGEIVGEVPSHGPSDADDACKAAAAALGREDFPQHARALVLDRTAVLLGERAEELARLITAETGKVIKDARVEVARAAETLRFAAAEARTLAGDLVPMAAHPGGVGKLGLALRLPIGVVAAITPFNFPLNTVAHKVAPAVAAGCPVVLKPAPQTPLTALRLVALMVEAGLPEDWVTVLTDTGSEAGAALVTHPVPAMVAFTGSPAVGWSIAAAAPRKKVALELGSNAPVIVEPDAPLAACAARITKAAYSTAGQACISVQRVLVHRRVHADLRDLLAAAADRLVVGDPMDERTDVGPLINPAATERVLSWVDEARSGGAGIAAGGRLVDGCIRPTVVDQPAPAPSCAPARSSDRCSRLSRTTRSTRRSRSPTRRRTGSRPASSPGTSTPPCVPSASSTSVAYLSTTSPPCGSTSSRTAGSATRETPAKARPPP</sequence>
<dbReference type="InterPro" id="IPR051020">
    <property type="entry name" value="ALDH-related_metabolic_enz"/>
</dbReference>
<evidence type="ECO:0000313" key="5">
    <source>
        <dbReference type="EMBL" id="BCB78245.1"/>
    </source>
</evidence>
<feature type="region of interest" description="Disordered" evidence="3">
    <location>
        <begin position="347"/>
        <end position="441"/>
    </location>
</feature>
<dbReference type="InterPro" id="IPR016162">
    <property type="entry name" value="Ald_DH_N"/>
</dbReference>
<accession>A0A6F8XWN8</accession>
<evidence type="ECO:0000256" key="1">
    <source>
        <dbReference type="ARBA" id="ARBA00009986"/>
    </source>
</evidence>
<dbReference type="Pfam" id="PF00171">
    <property type="entry name" value="Aldedh"/>
    <property type="match status" value="1"/>
</dbReference>
<name>A0A6F8XWN8_9ACTN</name>
<dbReference type="InterPro" id="IPR015590">
    <property type="entry name" value="Aldehyde_DH_dom"/>
</dbReference>
<keyword evidence="6" id="KW-1185">Reference proteome</keyword>